<accession>A0ABW4AKH2</accession>
<reference evidence="4" key="1">
    <citation type="journal article" date="2019" name="Int. J. Syst. Evol. Microbiol.">
        <title>The Global Catalogue of Microorganisms (GCM) 10K type strain sequencing project: providing services to taxonomists for standard genome sequencing and annotation.</title>
        <authorList>
            <consortium name="The Broad Institute Genomics Platform"/>
            <consortium name="The Broad Institute Genome Sequencing Center for Infectious Disease"/>
            <person name="Wu L."/>
            <person name="Ma J."/>
        </authorList>
    </citation>
    <scope>NUCLEOTIDE SEQUENCE [LARGE SCALE GENOMIC DNA]</scope>
    <source>
        <strain evidence="4">CCM 7526</strain>
    </source>
</reference>
<dbReference type="Gene3D" id="1.20.144.10">
    <property type="entry name" value="Phosphatidic acid phosphatase type 2/haloperoxidase"/>
    <property type="match status" value="1"/>
</dbReference>
<name>A0ABW4AKH2_9ACTN</name>
<feature type="domain" description="Phosphatidic acid phosphatase type 2/haloperoxidase" evidence="2">
    <location>
        <begin position="88"/>
        <end position="216"/>
    </location>
</feature>
<dbReference type="InterPro" id="IPR036938">
    <property type="entry name" value="PAP2/HPO_sf"/>
</dbReference>
<dbReference type="RefSeq" id="WP_317789830.1">
    <property type="nucleotide sequence ID" value="NZ_AP028461.1"/>
</dbReference>
<sequence>MSSKITRSWWPDLLAVAAFVALTLALARGHLLALDEWVADWSFAHQPWVPYWTARVLNYLGQGAQVLMPVAVILTFLWWRRIQSIRAVLPFVAAFVLTFFTIGPAKVFFDRAAPKFKLDNRAVLFNPDASGTLSVSYPSGHVANALVWYAVIAVLLAGVLQRALTRRETILVRVLPVAIVFITTVYTGFHWLTDSIAALFLGLVLARLIDRTPWDRIPLGPLERFAGSEDRSPGQVGGEHH</sequence>
<organism evidence="3 4">
    <name type="scientific">Actinoplanes sichuanensis</name>
    <dbReference type="NCBI Taxonomy" id="512349"/>
    <lineage>
        <taxon>Bacteria</taxon>
        <taxon>Bacillati</taxon>
        <taxon>Actinomycetota</taxon>
        <taxon>Actinomycetes</taxon>
        <taxon>Micromonosporales</taxon>
        <taxon>Micromonosporaceae</taxon>
        <taxon>Actinoplanes</taxon>
    </lineage>
</organism>
<feature type="transmembrane region" description="Helical" evidence="1">
    <location>
        <begin position="146"/>
        <end position="163"/>
    </location>
</feature>
<proteinExistence type="predicted"/>
<dbReference type="Proteomes" id="UP001597183">
    <property type="component" value="Unassembled WGS sequence"/>
</dbReference>
<keyword evidence="4" id="KW-1185">Reference proteome</keyword>
<keyword evidence="1" id="KW-1133">Transmembrane helix</keyword>
<comment type="caution">
    <text evidence="3">The sequence shown here is derived from an EMBL/GenBank/DDBJ whole genome shotgun (WGS) entry which is preliminary data.</text>
</comment>
<feature type="transmembrane region" description="Helical" evidence="1">
    <location>
        <begin position="170"/>
        <end position="186"/>
    </location>
</feature>
<protein>
    <submittedName>
        <fullName evidence="3">Phosphatase PAP2 family protein</fullName>
    </submittedName>
</protein>
<dbReference type="Pfam" id="PF01569">
    <property type="entry name" value="PAP2"/>
    <property type="match status" value="1"/>
</dbReference>
<evidence type="ECO:0000259" key="2">
    <source>
        <dbReference type="Pfam" id="PF01569"/>
    </source>
</evidence>
<keyword evidence="1" id="KW-0812">Transmembrane</keyword>
<dbReference type="SUPFAM" id="SSF48317">
    <property type="entry name" value="Acid phosphatase/Vanadium-dependent haloperoxidase"/>
    <property type="match status" value="1"/>
</dbReference>
<keyword evidence="1" id="KW-0472">Membrane</keyword>
<feature type="transmembrane region" description="Helical" evidence="1">
    <location>
        <begin position="91"/>
        <end position="109"/>
    </location>
</feature>
<feature type="transmembrane region" description="Helical" evidence="1">
    <location>
        <begin position="59"/>
        <end position="79"/>
    </location>
</feature>
<evidence type="ECO:0000313" key="4">
    <source>
        <dbReference type="Proteomes" id="UP001597183"/>
    </source>
</evidence>
<dbReference type="EMBL" id="JBHTMK010000051">
    <property type="protein sequence ID" value="MFD1371336.1"/>
    <property type="molecule type" value="Genomic_DNA"/>
</dbReference>
<dbReference type="InterPro" id="IPR000326">
    <property type="entry name" value="PAP2/HPO"/>
</dbReference>
<evidence type="ECO:0000313" key="3">
    <source>
        <dbReference type="EMBL" id="MFD1371336.1"/>
    </source>
</evidence>
<evidence type="ECO:0000256" key="1">
    <source>
        <dbReference type="SAM" id="Phobius"/>
    </source>
</evidence>
<gene>
    <name evidence="3" type="ORF">ACFQ5G_38915</name>
</gene>